<name>A0A1G7LJW8_CHIFI</name>
<dbReference type="CDD" id="cd02980">
    <property type="entry name" value="TRX_Fd_family"/>
    <property type="match status" value="1"/>
</dbReference>
<dbReference type="InterPro" id="IPR036249">
    <property type="entry name" value="Thioredoxin-like_sf"/>
</dbReference>
<dbReference type="Pfam" id="PF01257">
    <property type="entry name" value="2Fe-2S_thioredx"/>
    <property type="match status" value="1"/>
</dbReference>
<dbReference type="OrthoDB" id="9800692at2"/>
<dbReference type="SUPFAM" id="SSF52833">
    <property type="entry name" value="Thioredoxin-like"/>
    <property type="match status" value="1"/>
</dbReference>
<sequence length="119" mass="13419">MAIKDLTKVQKILFICNGGTCSKSGADENTNQLRAHLTENDLNDEIHTVRTKCLGQCTWGPMIFMHPEGLWYKGVTLDTTREIVTQHLMQNILLEEHVHFPAAELVDTKPLTFSGQPNE</sequence>
<dbReference type="Proteomes" id="UP000199045">
    <property type="component" value="Unassembled WGS sequence"/>
</dbReference>
<evidence type="ECO:0000313" key="2">
    <source>
        <dbReference type="Proteomes" id="UP000199045"/>
    </source>
</evidence>
<gene>
    <name evidence="1" type="ORF">SAMN04488121_10296</name>
</gene>
<dbReference type="AlphaFoldDB" id="A0A1G7LJW8"/>
<protein>
    <submittedName>
        <fullName evidence="1">(2Fe-2S) ferredoxin</fullName>
    </submittedName>
</protein>
<dbReference type="STRING" id="104663.SAMN04488121_10296"/>
<reference evidence="1 2" key="1">
    <citation type="submission" date="2016-10" db="EMBL/GenBank/DDBJ databases">
        <authorList>
            <person name="de Groot N.N."/>
        </authorList>
    </citation>
    <scope>NUCLEOTIDE SEQUENCE [LARGE SCALE GENOMIC DNA]</scope>
    <source>
        <strain evidence="1 2">DSM 527</strain>
    </source>
</reference>
<dbReference type="EMBL" id="FNBN01000002">
    <property type="protein sequence ID" value="SDF49817.1"/>
    <property type="molecule type" value="Genomic_DNA"/>
</dbReference>
<dbReference type="Gene3D" id="3.40.30.10">
    <property type="entry name" value="Glutaredoxin"/>
    <property type="match status" value="1"/>
</dbReference>
<organism evidence="1 2">
    <name type="scientific">Chitinophaga filiformis</name>
    <name type="common">Myxococcus filiformis</name>
    <name type="synonym">Flexibacter filiformis</name>
    <dbReference type="NCBI Taxonomy" id="104663"/>
    <lineage>
        <taxon>Bacteria</taxon>
        <taxon>Pseudomonadati</taxon>
        <taxon>Bacteroidota</taxon>
        <taxon>Chitinophagia</taxon>
        <taxon>Chitinophagales</taxon>
        <taxon>Chitinophagaceae</taxon>
        <taxon>Chitinophaga</taxon>
    </lineage>
</organism>
<proteinExistence type="predicted"/>
<evidence type="ECO:0000313" key="1">
    <source>
        <dbReference type="EMBL" id="SDF49817.1"/>
    </source>
</evidence>
<dbReference type="RefSeq" id="WP_089830172.1">
    <property type="nucleotide sequence ID" value="NZ_FNBN01000002.1"/>
</dbReference>
<accession>A0A1G7LJW8</accession>